<dbReference type="PANTHER" id="PTHR35004">
    <property type="entry name" value="TRANSPOSASE RV3428C-RELATED"/>
    <property type="match status" value="1"/>
</dbReference>
<dbReference type="PANTHER" id="PTHR35004:SF8">
    <property type="entry name" value="TRANSPOSASE RV3428C-RELATED"/>
    <property type="match status" value="1"/>
</dbReference>
<dbReference type="Pfam" id="PF00665">
    <property type="entry name" value="rve"/>
    <property type="match status" value="1"/>
</dbReference>
<dbReference type="InterPro" id="IPR054353">
    <property type="entry name" value="IstA-like_C"/>
</dbReference>
<dbReference type="Gene3D" id="3.30.420.10">
    <property type="entry name" value="Ribonuclease H-like superfamily/Ribonuclease H"/>
    <property type="match status" value="1"/>
</dbReference>
<protein>
    <submittedName>
        <fullName evidence="4">Integrase core domain protein</fullName>
    </submittedName>
</protein>
<comment type="similarity">
    <text evidence="1">Belongs to the transposase IS21/IS408/IS1162 family.</text>
</comment>
<feature type="domain" description="Integrase catalytic" evidence="3">
    <location>
        <begin position="145"/>
        <end position="333"/>
    </location>
</feature>
<feature type="region of interest" description="Disordered" evidence="2">
    <location>
        <begin position="48"/>
        <end position="73"/>
    </location>
</feature>
<dbReference type="InterPro" id="IPR036397">
    <property type="entry name" value="RNaseH_sf"/>
</dbReference>
<reference evidence="4" key="1">
    <citation type="submission" date="2016-10" db="EMBL/GenBank/DDBJ databases">
        <title>Sequence of Gallionella enrichment culture.</title>
        <authorList>
            <person name="Poehlein A."/>
            <person name="Muehling M."/>
            <person name="Daniel R."/>
        </authorList>
    </citation>
    <scope>NUCLEOTIDE SEQUENCE</scope>
</reference>
<comment type="caution">
    <text evidence="4">The sequence shown here is derived from an EMBL/GenBank/DDBJ whole genome shotgun (WGS) entry which is preliminary data.</text>
</comment>
<accession>A0A1J5R4Z0</accession>
<sequence>MNRLEVSLQQAIQALHARGWSQRRIARELNIDRGTVADHVRPAKPAISTAGSAEVATPNPAISTPGSEGVAEPKPAISTLGPTAGRVSLCREFLPTITTAVTAGLSAKRIHQDLVADHGFTGSYQSVKRCVQGLAQRLALPHRRMECAPGEQMQVDFGQGAPVIDEHGKRRRPHLFRAVLSHSRKGYGEAVWRQDTETFIRCVENAFRHFGGVTRTTVVDNLKAAVLDADWFDPNLNPKMADFARHYGTVVLPTQPARPEHKGKIEAGVKFAQNNALKGRTFTSLAEQNLFLAEWERSVADTRIHGTVRKQVGVMFQTERSALSPLPDSLFPSFVEARRKVHRDGHVEFDKAYYSVPPEYLGREVWVRGESRVVRILNHRQETIAAHARTEPGRFATTDAHIHAHKKSGIERGADYWLDRCRLIGPNTAAWAEAFFAHRGVYGLRALQGLVSLAKTHPSAALEQAAATAKHRNVWRLRDLRRLLTHDDKVVQIDFLETHPLIRPLDAYKVEAFSQV</sequence>
<dbReference type="EMBL" id="MLJW01000442">
    <property type="protein sequence ID" value="OIQ87068.1"/>
    <property type="molecule type" value="Genomic_DNA"/>
</dbReference>
<dbReference type="InterPro" id="IPR001584">
    <property type="entry name" value="Integrase_cat-core"/>
</dbReference>
<dbReference type="GO" id="GO:0015074">
    <property type="term" value="P:DNA integration"/>
    <property type="evidence" value="ECO:0007669"/>
    <property type="project" value="InterPro"/>
</dbReference>
<dbReference type="SUPFAM" id="SSF53098">
    <property type="entry name" value="Ribonuclease H-like"/>
    <property type="match status" value="1"/>
</dbReference>
<dbReference type="AlphaFoldDB" id="A0A1J5R4Z0"/>
<evidence type="ECO:0000256" key="2">
    <source>
        <dbReference type="SAM" id="MobiDB-lite"/>
    </source>
</evidence>
<dbReference type="PROSITE" id="PS50994">
    <property type="entry name" value="INTEGRASE"/>
    <property type="match status" value="1"/>
</dbReference>
<evidence type="ECO:0000259" key="3">
    <source>
        <dbReference type="PROSITE" id="PS50994"/>
    </source>
</evidence>
<name>A0A1J5R4Z0_9ZZZZ</name>
<evidence type="ECO:0000313" key="4">
    <source>
        <dbReference type="EMBL" id="OIQ87068.1"/>
    </source>
</evidence>
<dbReference type="NCBIfam" id="NF033546">
    <property type="entry name" value="transpos_IS21"/>
    <property type="match status" value="1"/>
</dbReference>
<gene>
    <name evidence="4" type="ORF">GALL_310580</name>
</gene>
<dbReference type="InterPro" id="IPR012337">
    <property type="entry name" value="RNaseH-like_sf"/>
</dbReference>
<organism evidence="4">
    <name type="scientific">mine drainage metagenome</name>
    <dbReference type="NCBI Taxonomy" id="410659"/>
    <lineage>
        <taxon>unclassified sequences</taxon>
        <taxon>metagenomes</taxon>
        <taxon>ecological metagenomes</taxon>
    </lineage>
</organism>
<evidence type="ECO:0000256" key="1">
    <source>
        <dbReference type="ARBA" id="ARBA00009277"/>
    </source>
</evidence>
<proteinExistence type="inferred from homology"/>
<dbReference type="Pfam" id="PF22483">
    <property type="entry name" value="Mu-transpos_C_2"/>
    <property type="match status" value="1"/>
</dbReference>
<dbReference type="GO" id="GO:0003676">
    <property type="term" value="F:nucleic acid binding"/>
    <property type="evidence" value="ECO:0007669"/>
    <property type="project" value="InterPro"/>
</dbReference>